<proteinExistence type="predicted"/>
<evidence type="ECO:0000313" key="1">
    <source>
        <dbReference type="EMBL" id="ALC41389.1"/>
    </source>
</evidence>
<protein>
    <submittedName>
        <fullName evidence="1">CG43165</fullName>
    </submittedName>
</protein>
<keyword evidence="2" id="KW-1185">Reference proteome</keyword>
<organism evidence="1 2">
    <name type="scientific">Drosophila busckii</name>
    <name type="common">Fruit fly</name>
    <dbReference type="NCBI Taxonomy" id="30019"/>
    <lineage>
        <taxon>Eukaryota</taxon>
        <taxon>Metazoa</taxon>
        <taxon>Ecdysozoa</taxon>
        <taxon>Arthropoda</taxon>
        <taxon>Hexapoda</taxon>
        <taxon>Insecta</taxon>
        <taxon>Pterygota</taxon>
        <taxon>Neoptera</taxon>
        <taxon>Endopterygota</taxon>
        <taxon>Diptera</taxon>
        <taxon>Brachycera</taxon>
        <taxon>Muscomorpha</taxon>
        <taxon>Ephydroidea</taxon>
        <taxon>Drosophilidae</taxon>
        <taxon>Drosophila</taxon>
    </lineage>
</organism>
<sequence length="31" mass="3644">MSAERSHMAVAMAMRTILNLWKNVERNAKFH</sequence>
<name>A0A0M3QUW8_DROBS</name>
<gene>
    <name evidence="1" type="ORF">Dbus_chr2Rg968</name>
</gene>
<dbReference type="AlphaFoldDB" id="A0A0M3QUW8"/>
<evidence type="ECO:0000313" key="2">
    <source>
        <dbReference type="Proteomes" id="UP000494163"/>
    </source>
</evidence>
<dbReference type="EMBL" id="CP012524">
    <property type="protein sequence ID" value="ALC41389.1"/>
    <property type="molecule type" value="Genomic_DNA"/>
</dbReference>
<dbReference type="Proteomes" id="UP000494163">
    <property type="component" value="Chromosome 2R"/>
</dbReference>
<reference evidence="1 2" key="1">
    <citation type="submission" date="2015-08" db="EMBL/GenBank/DDBJ databases">
        <title>Ancestral chromatin configuration constrains chromatin evolution on differentiating sex chromosomes in Drosophila.</title>
        <authorList>
            <person name="Zhou Q."/>
            <person name="Bachtrog D."/>
        </authorList>
    </citation>
    <scope>NUCLEOTIDE SEQUENCE [LARGE SCALE GENOMIC DNA]</scope>
    <source>
        <tissue evidence="1">Whole larvae</tissue>
    </source>
</reference>
<accession>A0A0M3QUW8</accession>